<feature type="transmembrane region" description="Helical" evidence="6">
    <location>
        <begin position="93"/>
        <end position="117"/>
    </location>
</feature>
<dbReference type="EMBL" id="LICA01000090">
    <property type="protein sequence ID" value="KRO95393.1"/>
    <property type="molecule type" value="Genomic_DNA"/>
</dbReference>
<evidence type="ECO:0000256" key="4">
    <source>
        <dbReference type="ARBA" id="ARBA00022989"/>
    </source>
</evidence>
<keyword evidence="5 6" id="KW-0472">Membrane</keyword>
<organism evidence="8 9">
    <name type="scientific">SAR92 bacterium BACL26 MAG-121220-bin70</name>
    <dbReference type="NCBI Taxonomy" id="1655626"/>
    <lineage>
        <taxon>Bacteria</taxon>
        <taxon>Pseudomonadati</taxon>
        <taxon>Pseudomonadota</taxon>
        <taxon>Gammaproteobacteria</taxon>
        <taxon>Cellvibrionales</taxon>
        <taxon>Porticoccaceae</taxon>
        <taxon>SAR92 clade</taxon>
    </lineage>
</organism>
<dbReference type="GO" id="GO:0005886">
    <property type="term" value="C:plasma membrane"/>
    <property type="evidence" value="ECO:0007669"/>
    <property type="project" value="UniProtKB-SubCell"/>
</dbReference>
<dbReference type="InterPro" id="IPR037185">
    <property type="entry name" value="EmrE-like"/>
</dbReference>
<feature type="transmembrane region" description="Helical" evidence="6">
    <location>
        <begin position="7"/>
        <end position="26"/>
    </location>
</feature>
<comment type="subcellular location">
    <subcellularLocation>
        <location evidence="1">Cell membrane</location>
        <topology evidence="1">Multi-pass membrane protein</topology>
    </subcellularLocation>
</comment>
<dbReference type="InterPro" id="IPR000620">
    <property type="entry name" value="EamA_dom"/>
</dbReference>
<feature type="transmembrane region" description="Helical" evidence="6">
    <location>
        <begin position="38"/>
        <end position="58"/>
    </location>
</feature>
<evidence type="ECO:0000256" key="6">
    <source>
        <dbReference type="SAM" id="Phobius"/>
    </source>
</evidence>
<evidence type="ECO:0000259" key="7">
    <source>
        <dbReference type="Pfam" id="PF00892"/>
    </source>
</evidence>
<feature type="transmembrane region" description="Helical" evidence="6">
    <location>
        <begin position="212"/>
        <end position="232"/>
    </location>
</feature>
<feature type="transmembrane region" description="Helical" evidence="6">
    <location>
        <begin position="147"/>
        <end position="169"/>
    </location>
</feature>
<comment type="caution">
    <text evidence="8">The sequence shown here is derived from an EMBL/GenBank/DDBJ whole genome shotgun (WGS) entry which is preliminary data.</text>
</comment>
<evidence type="ECO:0000313" key="8">
    <source>
        <dbReference type="EMBL" id="KRO95393.1"/>
    </source>
</evidence>
<sequence length="273" mass="30193">MSLKSDLSADLLLLTTAFIWGFAFVFQSTGMEHIGPFTFVFGRFVIATIAIVPIWYLMEKPKKIWVSHPMDIKAVQLGIIMAVGMLVQQSGLLYTTVARAGFLTGVYIIFVPLMGLFMGSRTEWPTWIGVALSLVGLYFLGQIQTDQFLIGDGLILISSVLWALHVIYTGKVANKISVFRLMFLQFFVAAVLSWFVMLIFENWDWQAVKAAAVSLLFVGVLASGIGFSLQVVSMRTAPPSHTALILSFEAVFAAIGGWWLLDEYLSTPELIGC</sequence>
<feature type="non-terminal residue" evidence="8">
    <location>
        <position position="273"/>
    </location>
</feature>
<dbReference type="AlphaFoldDB" id="A0A0R2U740"/>
<evidence type="ECO:0000256" key="1">
    <source>
        <dbReference type="ARBA" id="ARBA00004651"/>
    </source>
</evidence>
<protein>
    <recommendedName>
        <fullName evidence="7">EamA domain-containing protein</fullName>
    </recommendedName>
</protein>
<evidence type="ECO:0000256" key="2">
    <source>
        <dbReference type="ARBA" id="ARBA00022475"/>
    </source>
</evidence>
<feature type="transmembrane region" description="Helical" evidence="6">
    <location>
        <begin position="244"/>
        <end position="261"/>
    </location>
</feature>
<dbReference type="PANTHER" id="PTHR42920">
    <property type="entry name" value="OS03G0707200 PROTEIN-RELATED"/>
    <property type="match status" value="1"/>
</dbReference>
<feature type="transmembrane region" description="Helical" evidence="6">
    <location>
        <begin position="124"/>
        <end position="141"/>
    </location>
</feature>
<evidence type="ECO:0000313" key="9">
    <source>
        <dbReference type="Proteomes" id="UP000051213"/>
    </source>
</evidence>
<dbReference type="Pfam" id="PF00892">
    <property type="entry name" value="EamA"/>
    <property type="match status" value="2"/>
</dbReference>
<proteinExistence type="predicted"/>
<evidence type="ECO:0000256" key="5">
    <source>
        <dbReference type="ARBA" id="ARBA00023136"/>
    </source>
</evidence>
<name>A0A0R2U740_9GAMM</name>
<feature type="transmembrane region" description="Helical" evidence="6">
    <location>
        <begin position="70"/>
        <end position="87"/>
    </location>
</feature>
<gene>
    <name evidence="8" type="ORF">ABS24_04375</name>
</gene>
<keyword evidence="4 6" id="KW-1133">Transmembrane helix</keyword>
<dbReference type="SUPFAM" id="SSF103481">
    <property type="entry name" value="Multidrug resistance efflux transporter EmrE"/>
    <property type="match status" value="2"/>
</dbReference>
<evidence type="ECO:0000256" key="3">
    <source>
        <dbReference type="ARBA" id="ARBA00022692"/>
    </source>
</evidence>
<accession>A0A0R2U740</accession>
<keyword evidence="3 6" id="KW-0812">Transmembrane</keyword>
<dbReference type="InterPro" id="IPR051258">
    <property type="entry name" value="Diverse_Substrate_Transporter"/>
</dbReference>
<feature type="transmembrane region" description="Helical" evidence="6">
    <location>
        <begin position="181"/>
        <end position="200"/>
    </location>
</feature>
<keyword evidence="2" id="KW-1003">Cell membrane</keyword>
<reference evidence="8 9" key="1">
    <citation type="submission" date="2015-10" db="EMBL/GenBank/DDBJ databases">
        <title>Metagenome-Assembled Genomes uncover a global brackish microbiome.</title>
        <authorList>
            <person name="Hugerth L.W."/>
            <person name="Larsson J."/>
            <person name="Alneberg J."/>
            <person name="Lindh M.V."/>
            <person name="Legrand C."/>
            <person name="Pinhassi J."/>
            <person name="Andersson A.F."/>
        </authorList>
    </citation>
    <scope>NUCLEOTIDE SEQUENCE [LARGE SCALE GENOMIC DNA]</scope>
    <source>
        <strain evidence="8">BACL26 MAG-121220-bin70</strain>
    </source>
</reference>
<dbReference type="Proteomes" id="UP000051213">
    <property type="component" value="Unassembled WGS sequence"/>
</dbReference>
<feature type="domain" description="EamA" evidence="7">
    <location>
        <begin position="8"/>
        <end position="140"/>
    </location>
</feature>
<feature type="domain" description="EamA" evidence="7">
    <location>
        <begin position="150"/>
        <end position="272"/>
    </location>
</feature>
<dbReference type="PANTHER" id="PTHR42920:SF5">
    <property type="entry name" value="EAMA DOMAIN-CONTAINING PROTEIN"/>
    <property type="match status" value="1"/>
</dbReference>